<protein>
    <submittedName>
        <fullName evidence="2">Tis11 family protein-like protein</fullName>
    </submittedName>
</protein>
<feature type="non-terminal residue" evidence="2">
    <location>
        <position position="1"/>
    </location>
</feature>
<reference evidence="2" key="1">
    <citation type="submission" date="2007-10" db="EMBL/GenBank/DDBJ databases">
        <authorList>
            <person name="Wang K.-J."/>
            <person name="Ren H.-L."/>
            <person name="Xu D.-D."/>
            <person name="Cai L."/>
            <person name="Lin Z.-Y."/>
            <person name="Yang M."/>
            <person name="Qiao K."/>
            <person name="Zhang N."/>
        </authorList>
    </citation>
    <scope>NUCLEOTIDE SEQUENCE</scope>
</reference>
<reference evidence="2" key="2">
    <citation type="journal article" date="2008" name="Dev. Comp. Immunol.">
        <title>Identification of the up-regulated expression genes in hemocytes of variously colored abalone (Haliotis diversicolor Reeve, 1846) challenged with bacteria.</title>
        <authorList>
            <person name="Wang K.J."/>
            <person name="Ren H.L."/>
            <person name="Xu D.D."/>
            <person name="Cai L."/>
            <person name="Yang M."/>
        </authorList>
    </citation>
    <scope>NUCLEOTIDE SEQUENCE</scope>
</reference>
<organism evidence="2">
    <name type="scientific">Haliotis diversicolor</name>
    <name type="common">Abalone</name>
    <name type="synonym">Sulculus diversicolor</name>
    <dbReference type="NCBI Taxonomy" id="36095"/>
    <lineage>
        <taxon>Eukaryota</taxon>
        <taxon>Metazoa</taxon>
        <taxon>Spiralia</taxon>
        <taxon>Lophotrochozoa</taxon>
        <taxon>Mollusca</taxon>
        <taxon>Gastropoda</taxon>
        <taxon>Vetigastropoda</taxon>
        <taxon>Lepetellida</taxon>
        <taxon>Haliotoidea</taxon>
        <taxon>Haliotidae</taxon>
        <taxon>Haliotis</taxon>
    </lineage>
</organism>
<feature type="region of interest" description="Disordered" evidence="1">
    <location>
        <begin position="1"/>
        <end position="23"/>
    </location>
</feature>
<evidence type="ECO:0000313" key="2">
    <source>
        <dbReference type="EMBL" id="ABY87368.1"/>
    </source>
</evidence>
<name>B3TK40_HALDV</name>
<dbReference type="EMBL" id="EU244351">
    <property type="protein sequence ID" value="ABY87368.1"/>
    <property type="molecule type" value="mRNA"/>
</dbReference>
<sequence length="158" mass="16774">YSAFHSGSSSSTSSRSSDSCRSSPVFNYSPVSDIIDSTTPLNVQTQLNINVNVNNSAMDFTTMQFNSVLNLNQRNDNQQTVFEDNLLDLCTSLCSRGTMCANDVFATAPPSSPESISGDSIGSIASQGSSSYGTCGSPLDVGKSLRLPFFNQLSIDGK</sequence>
<evidence type="ECO:0000256" key="1">
    <source>
        <dbReference type="SAM" id="MobiDB-lite"/>
    </source>
</evidence>
<accession>B3TK40</accession>
<proteinExistence type="evidence at transcript level"/>
<dbReference type="AlphaFoldDB" id="B3TK40"/>